<protein>
    <submittedName>
        <fullName evidence="4">Alpha-xylosidase</fullName>
    </submittedName>
</protein>
<dbReference type="Pfam" id="PF17137">
    <property type="entry name" value="DUF5110"/>
    <property type="match status" value="1"/>
</dbReference>
<evidence type="ECO:0000256" key="1">
    <source>
        <dbReference type="ARBA" id="ARBA00007806"/>
    </source>
</evidence>
<comment type="caution">
    <text evidence="4">The sequence shown here is derived from an EMBL/GenBank/DDBJ whole genome shotgun (WGS) entry which is preliminary data.</text>
</comment>
<proteinExistence type="inferred from homology"/>
<dbReference type="Gene3D" id="2.60.120.380">
    <property type="match status" value="1"/>
</dbReference>
<dbReference type="EMBL" id="BMDJ01000003">
    <property type="protein sequence ID" value="GGI24473.1"/>
    <property type="molecule type" value="Genomic_DNA"/>
</dbReference>
<dbReference type="InterPro" id="IPR013780">
    <property type="entry name" value="Glyco_hydro_b"/>
</dbReference>
<name>A0ABQ2BHS9_9SPHI</name>
<dbReference type="InterPro" id="IPR011658">
    <property type="entry name" value="PA14_dom"/>
</dbReference>
<dbReference type="Pfam" id="PF07691">
    <property type="entry name" value="PA14"/>
    <property type="match status" value="1"/>
</dbReference>
<dbReference type="PROSITE" id="PS51820">
    <property type="entry name" value="PA14"/>
    <property type="match status" value="1"/>
</dbReference>
<keyword evidence="5" id="KW-1185">Reference proteome</keyword>
<keyword evidence="2" id="KW-0378">Hydrolase</keyword>
<evidence type="ECO:0000256" key="2">
    <source>
        <dbReference type="RuleBase" id="RU361185"/>
    </source>
</evidence>
<dbReference type="InterPro" id="IPR048395">
    <property type="entry name" value="Glyco_hydro_31_C"/>
</dbReference>
<dbReference type="CDD" id="cd14752">
    <property type="entry name" value="GH31_N"/>
    <property type="match status" value="1"/>
</dbReference>
<organism evidence="4 5">
    <name type="scientific">Pedobacter mendelii</name>
    <dbReference type="NCBI Taxonomy" id="1908240"/>
    <lineage>
        <taxon>Bacteria</taxon>
        <taxon>Pseudomonadati</taxon>
        <taxon>Bacteroidota</taxon>
        <taxon>Sphingobacteriia</taxon>
        <taxon>Sphingobacteriales</taxon>
        <taxon>Sphingobacteriaceae</taxon>
        <taxon>Pedobacter</taxon>
    </lineage>
</organism>
<dbReference type="InterPro" id="IPR025887">
    <property type="entry name" value="Glyco_hydro_31_N_dom"/>
</dbReference>
<dbReference type="PANTHER" id="PTHR43863:SF2">
    <property type="entry name" value="MALTASE-GLUCOAMYLASE"/>
    <property type="match status" value="1"/>
</dbReference>
<dbReference type="InterPro" id="IPR051816">
    <property type="entry name" value="Glycosyl_Hydrolase_31"/>
</dbReference>
<dbReference type="CDD" id="cd06591">
    <property type="entry name" value="GH31_xylosidase_XylS"/>
    <property type="match status" value="1"/>
</dbReference>
<dbReference type="Pfam" id="PF01055">
    <property type="entry name" value="Glyco_hydro_31_2nd"/>
    <property type="match status" value="1"/>
</dbReference>
<dbReference type="InterPro" id="IPR000322">
    <property type="entry name" value="Glyco_hydro_31_TIM"/>
</dbReference>
<dbReference type="InterPro" id="IPR033403">
    <property type="entry name" value="DUF5110"/>
</dbReference>
<evidence type="ECO:0000313" key="5">
    <source>
        <dbReference type="Proteomes" id="UP000645390"/>
    </source>
</evidence>
<evidence type="ECO:0000259" key="3">
    <source>
        <dbReference type="PROSITE" id="PS51820"/>
    </source>
</evidence>
<dbReference type="SUPFAM" id="SSF51011">
    <property type="entry name" value="Glycosyl hydrolase domain"/>
    <property type="match status" value="1"/>
</dbReference>
<comment type="similarity">
    <text evidence="1 2">Belongs to the glycosyl hydrolase 31 family.</text>
</comment>
<dbReference type="InterPro" id="IPR037524">
    <property type="entry name" value="PA14/GLEYA"/>
</dbReference>
<dbReference type="InterPro" id="IPR017853">
    <property type="entry name" value="GH"/>
</dbReference>
<dbReference type="SUPFAM" id="SSF51445">
    <property type="entry name" value="(Trans)glycosidases"/>
    <property type="match status" value="1"/>
</dbReference>
<dbReference type="Gene3D" id="2.60.40.1180">
    <property type="entry name" value="Golgi alpha-mannosidase II"/>
    <property type="match status" value="2"/>
</dbReference>
<evidence type="ECO:0000313" key="4">
    <source>
        <dbReference type="EMBL" id="GGI24473.1"/>
    </source>
</evidence>
<keyword evidence="2" id="KW-0326">Glycosidase</keyword>
<dbReference type="Gene3D" id="2.60.40.1760">
    <property type="entry name" value="glycosyl hydrolase (family 31)"/>
    <property type="match status" value="1"/>
</dbReference>
<dbReference type="Proteomes" id="UP000645390">
    <property type="component" value="Unassembled WGS sequence"/>
</dbReference>
<gene>
    <name evidence="4" type="primary">xylS</name>
    <name evidence="4" type="ORF">GCM10008119_12830</name>
</gene>
<reference evidence="5" key="1">
    <citation type="journal article" date="2019" name="Int. J. Syst. Evol. Microbiol.">
        <title>The Global Catalogue of Microorganisms (GCM) 10K type strain sequencing project: providing services to taxonomists for standard genome sequencing and annotation.</title>
        <authorList>
            <consortium name="The Broad Institute Genomics Platform"/>
            <consortium name="The Broad Institute Genome Sequencing Center for Infectious Disease"/>
            <person name="Wu L."/>
            <person name="Ma J."/>
        </authorList>
    </citation>
    <scope>NUCLEOTIDE SEQUENCE [LARGE SCALE GENOMIC DNA]</scope>
    <source>
        <strain evidence="5">CCM 8939</strain>
    </source>
</reference>
<accession>A0ABQ2BHS9</accession>
<dbReference type="RefSeq" id="WP_188412433.1">
    <property type="nucleotide sequence ID" value="NZ_BMDJ01000003.1"/>
</dbReference>
<feature type="domain" description="PA14" evidence="3">
    <location>
        <begin position="228"/>
        <end position="370"/>
    </location>
</feature>
<dbReference type="Pfam" id="PF21365">
    <property type="entry name" value="Glyco_hydro_31_3rd"/>
    <property type="match status" value="1"/>
</dbReference>
<dbReference type="SUPFAM" id="SSF74650">
    <property type="entry name" value="Galactose mutarotase-like"/>
    <property type="match status" value="1"/>
</dbReference>
<dbReference type="Gene3D" id="3.20.20.80">
    <property type="entry name" value="Glycosidases"/>
    <property type="match status" value="1"/>
</dbReference>
<dbReference type="InterPro" id="IPR011013">
    <property type="entry name" value="Gal_mutarotase_sf_dom"/>
</dbReference>
<dbReference type="PANTHER" id="PTHR43863">
    <property type="entry name" value="HYDROLASE, PUTATIVE (AFU_ORTHOLOGUE AFUA_1G03140)-RELATED"/>
    <property type="match status" value="1"/>
</dbReference>
<dbReference type="SUPFAM" id="SSF56988">
    <property type="entry name" value="Anthrax protective antigen"/>
    <property type="match status" value="1"/>
</dbReference>
<dbReference type="Pfam" id="PF13802">
    <property type="entry name" value="Gal_mutarotas_2"/>
    <property type="match status" value="1"/>
</dbReference>
<sequence length="948" mass="109166">MRTISTILSTTVFLFAIPVFCSAQNIHYKKIDNGIIVYPINNNSSIGKQIKLNVISDKIIHAVITSADDFSLEPSLMVIPVKSKPEYTVSEAGDYIQLKTHALIAKVNITTGQIQYQDINGKNILEEKQNASRLFKAVSNDGEASYQIEQIFNSPEEEAIYGLGQHQDDMMNYKGKQVLLLQNNTDVAIPFLLSNKNYGILWDNYSITKVGDIRDYQPLSSLGLFSKEGERGWLTASYSNKKTGEIVVKRAESDIDYSFLSDMKKFPDSFKMADGIVKWEGKISSGYSGLQHFNVKYAGYIKIWINGEMLVDKWRQAWNPGSAVVETEMLKDKKYDLKIEWIPDGNESYLSIKCLTPIPQADKNQYAFSSESGNEINYYFVSGANADEVISGYRTLTGKAVLMPKWAMGFWQSRERYKTQEELLGVVKEFRDRKIPLDNIVLDWQYWKPDSWGTHEFDKSRFPDADGMIKTLHDTYHTRLMISVWPKFYTGNSNYELMNKNGFLYKRNIADGRKDWLGYQSTFYDAFNPEARTMFWNLMNKTLYKKGIDAWWMDATEPDIHSNLPIWERKQNMTPTYLGSGTKYFNAFPLQNSKGVYEGQRKENPNDRVFILTRSAYGGLQRYAAATWSGDIASRWEDMKSQISAGINFSLSGLPYWTMDIGGFSVERRYEKPNEKDLAEWRELNTRWYQFGAFVPLFRGHGQFPYREIYNIAPENHPAYKSILYYNKLRYRLMPYIYSLAGASYQKDYTIMRGLVMDYAADPKVNNIADEYMFGPSLLINPVYKYGVTTRKVYLPEGNGWYDLYTGKYTKGGQMITANAPYNQMPIYVKDGSIIPYGPEIQYTDEKPADPITLYVYGGKDGTFTLYEDEGLNYNYEKGAFATIQFSYNEVSKSLTISERKGAYKGMVKDRTFNIVFINPKKPKPLNFNQKPDKTIQYNGEQTITKFK</sequence>
<dbReference type="SMART" id="SM00758">
    <property type="entry name" value="PA14"/>
    <property type="match status" value="1"/>
</dbReference>